<name>A0ABR4CYI4_9HELO</name>
<evidence type="ECO:0000256" key="1">
    <source>
        <dbReference type="SAM" id="MobiDB-lite"/>
    </source>
</evidence>
<feature type="compositionally biased region" description="Basic and acidic residues" evidence="1">
    <location>
        <begin position="126"/>
        <end position="143"/>
    </location>
</feature>
<protein>
    <submittedName>
        <fullName evidence="2">Uncharacterized protein</fullName>
    </submittedName>
</protein>
<comment type="caution">
    <text evidence="2">The sequence shown here is derived from an EMBL/GenBank/DDBJ whole genome shotgun (WGS) entry which is preliminary data.</text>
</comment>
<sequence length="273" mass="31733">MERDVQILAAHVFCKPRSMRFINLLSASTGEGRPLIYLKDQIISSAAKRGESVSNLIVKELCPNTQMFPRESIHPGLSPEILQILSFKLYIYQTRFPIPTDDQPSASATMGRYQQWNHNTNLDNLIWKDRNHPPSERHHEPRSDFQPPRGPRYNHERSNTEFERRQNPRNKPRNDFHHGNANRPHPMNIARCVDPGFIMRTRRLKEYLTRSLNAALIQIERWYPEDGGDEMDWQHEATILVNQPQEPIRVWAETSQSAEVISPPVVEDCALVD</sequence>
<proteinExistence type="predicted"/>
<feature type="region of interest" description="Disordered" evidence="1">
    <location>
        <begin position="125"/>
        <end position="188"/>
    </location>
</feature>
<keyword evidence="3" id="KW-1185">Reference proteome</keyword>
<organism evidence="2 3">
    <name type="scientific">Oculimacula yallundae</name>
    <dbReference type="NCBI Taxonomy" id="86028"/>
    <lineage>
        <taxon>Eukaryota</taxon>
        <taxon>Fungi</taxon>
        <taxon>Dikarya</taxon>
        <taxon>Ascomycota</taxon>
        <taxon>Pezizomycotina</taxon>
        <taxon>Leotiomycetes</taxon>
        <taxon>Helotiales</taxon>
        <taxon>Ploettnerulaceae</taxon>
        <taxon>Oculimacula</taxon>
    </lineage>
</organism>
<dbReference type="EMBL" id="JAZHXI010000002">
    <property type="protein sequence ID" value="KAL2074627.1"/>
    <property type="molecule type" value="Genomic_DNA"/>
</dbReference>
<feature type="compositionally biased region" description="Basic and acidic residues" evidence="1">
    <location>
        <begin position="153"/>
        <end position="178"/>
    </location>
</feature>
<evidence type="ECO:0000313" key="3">
    <source>
        <dbReference type="Proteomes" id="UP001595075"/>
    </source>
</evidence>
<evidence type="ECO:0000313" key="2">
    <source>
        <dbReference type="EMBL" id="KAL2074627.1"/>
    </source>
</evidence>
<reference evidence="2 3" key="1">
    <citation type="journal article" date="2024" name="Commun. Biol.">
        <title>Comparative genomic analysis of thermophilic fungi reveals convergent evolutionary adaptations and gene losses.</title>
        <authorList>
            <person name="Steindorff A.S."/>
            <person name="Aguilar-Pontes M.V."/>
            <person name="Robinson A.J."/>
            <person name="Andreopoulos B."/>
            <person name="LaButti K."/>
            <person name="Kuo A."/>
            <person name="Mondo S."/>
            <person name="Riley R."/>
            <person name="Otillar R."/>
            <person name="Haridas S."/>
            <person name="Lipzen A."/>
            <person name="Grimwood J."/>
            <person name="Schmutz J."/>
            <person name="Clum A."/>
            <person name="Reid I.D."/>
            <person name="Moisan M.C."/>
            <person name="Butler G."/>
            <person name="Nguyen T.T.M."/>
            <person name="Dewar K."/>
            <person name="Conant G."/>
            <person name="Drula E."/>
            <person name="Henrissat B."/>
            <person name="Hansel C."/>
            <person name="Singer S."/>
            <person name="Hutchinson M.I."/>
            <person name="de Vries R.P."/>
            <person name="Natvig D.O."/>
            <person name="Powell A.J."/>
            <person name="Tsang A."/>
            <person name="Grigoriev I.V."/>
        </authorList>
    </citation>
    <scope>NUCLEOTIDE SEQUENCE [LARGE SCALE GENOMIC DNA]</scope>
    <source>
        <strain evidence="2 3">CBS 494.80</strain>
    </source>
</reference>
<gene>
    <name evidence="2" type="ORF">VTL71DRAFT_8405</name>
</gene>
<accession>A0ABR4CYI4</accession>
<dbReference type="Proteomes" id="UP001595075">
    <property type="component" value="Unassembled WGS sequence"/>
</dbReference>